<evidence type="ECO:0000259" key="2">
    <source>
        <dbReference type="Pfam" id="PF01569"/>
    </source>
</evidence>
<reference evidence="3 4" key="1">
    <citation type="submission" date="2024-09" db="EMBL/GenBank/DDBJ databases">
        <title>Whole genome analysis of Stenotrophomonas geniculata MK-1, and its biological control impact on peanut foliage fungus diseases.</title>
        <authorList>
            <person name="Ahsan T."/>
        </authorList>
    </citation>
    <scope>NUCLEOTIDE SEQUENCE [LARGE SCALE GENOMIC DNA]</scope>
    <source>
        <strain evidence="3 4">MK-1</strain>
    </source>
</reference>
<proteinExistence type="predicted"/>
<evidence type="ECO:0000256" key="1">
    <source>
        <dbReference type="SAM" id="Phobius"/>
    </source>
</evidence>
<keyword evidence="1" id="KW-0812">Transmembrane</keyword>
<accession>A0ABW1MZI7</accession>
<dbReference type="CDD" id="cd01610">
    <property type="entry name" value="PAP2_like"/>
    <property type="match status" value="1"/>
</dbReference>
<dbReference type="Gene3D" id="1.20.144.10">
    <property type="entry name" value="Phosphatidic acid phosphatase type 2/haloperoxidase"/>
    <property type="match status" value="1"/>
</dbReference>
<organism evidence="3 4">
    <name type="scientific">Stenotrophomonas geniculata</name>
    <dbReference type="NCBI Taxonomy" id="86188"/>
    <lineage>
        <taxon>Bacteria</taxon>
        <taxon>Pseudomonadati</taxon>
        <taxon>Pseudomonadota</taxon>
        <taxon>Gammaproteobacteria</taxon>
        <taxon>Lysobacterales</taxon>
        <taxon>Lysobacteraceae</taxon>
        <taxon>Stenotrophomonas</taxon>
    </lineage>
</organism>
<dbReference type="InterPro" id="IPR000326">
    <property type="entry name" value="PAP2/HPO"/>
</dbReference>
<feature type="transmembrane region" description="Helical" evidence="1">
    <location>
        <begin position="126"/>
        <end position="145"/>
    </location>
</feature>
<feature type="transmembrane region" description="Helical" evidence="1">
    <location>
        <begin position="36"/>
        <end position="56"/>
    </location>
</feature>
<comment type="caution">
    <text evidence="3">The sequence shown here is derived from an EMBL/GenBank/DDBJ whole genome shotgun (WGS) entry which is preliminary data.</text>
</comment>
<dbReference type="RefSeq" id="WP_239682750.1">
    <property type="nucleotide sequence ID" value="NZ_JAWISR010000008.1"/>
</dbReference>
<feature type="domain" description="Phosphatidic acid phosphatase type 2/haloperoxidase" evidence="2">
    <location>
        <begin position="95"/>
        <end position="171"/>
    </location>
</feature>
<keyword evidence="4" id="KW-1185">Reference proteome</keyword>
<gene>
    <name evidence="3" type="ORF">ACFLLB_03775</name>
</gene>
<keyword evidence="1" id="KW-0472">Membrane</keyword>
<dbReference type="EMBL" id="JBHRFL010000003">
    <property type="protein sequence ID" value="MFC6068688.1"/>
    <property type="molecule type" value="Genomic_DNA"/>
</dbReference>
<dbReference type="Proteomes" id="UP001596115">
    <property type="component" value="Unassembled WGS sequence"/>
</dbReference>
<dbReference type="Pfam" id="PF01569">
    <property type="entry name" value="PAP2"/>
    <property type="match status" value="1"/>
</dbReference>
<evidence type="ECO:0000313" key="4">
    <source>
        <dbReference type="Proteomes" id="UP001596115"/>
    </source>
</evidence>
<feature type="transmembrane region" description="Helical" evidence="1">
    <location>
        <begin position="100"/>
        <end position="119"/>
    </location>
</feature>
<dbReference type="SUPFAM" id="SSF48317">
    <property type="entry name" value="Acid phosphatase/Vanadium-dependent haloperoxidase"/>
    <property type="match status" value="1"/>
</dbReference>
<evidence type="ECO:0000313" key="3">
    <source>
        <dbReference type="EMBL" id="MFC6068688.1"/>
    </source>
</evidence>
<keyword evidence="1" id="KW-1133">Transmembrane helix</keyword>
<sequence length="240" mass="25964">MDQALGVLQDAQHQYSVGIYPLHLYRRRMMTFWESLSALGDSRALFPLATVLALFLPTSNRHLLWRWAVAITVVAATTLASKIAFMGWGFGLEHLDFTGISGHAAMSSVLYPVTLWLLASGRSRHLRAWAVAGAGLAVAIGYSRLPLRAHSPSEIIIGLSLGLAASAWVLRHGQTLGNILAVHGRAALLTIAAAMTTPILLADLHTHDLVKAAAKTLSGRTQAFERQNLRGNSSPDRSHH</sequence>
<protein>
    <submittedName>
        <fullName evidence="3">Phosphatase PAP2 family protein</fullName>
    </submittedName>
</protein>
<feature type="transmembrane region" description="Helical" evidence="1">
    <location>
        <begin position="63"/>
        <end position="88"/>
    </location>
</feature>
<feature type="transmembrane region" description="Helical" evidence="1">
    <location>
        <begin position="151"/>
        <end position="170"/>
    </location>
</feature>
<feature type="transmembrane region" description="Helical" evidence="1">
    <location>
        <begin position="182"/>
        <end position="201"/>
    </location>
</feature>
<name>A0ABW1MZI7_9GAMM</name>
<dbReference type="InterPro" id="IPR036938">
    <property type="entry name" value="PAP2/HPO_sf"/>
</dbReference>